<evidence type="ECO:0000313" key="3">
    <source>
        <dbReference type="Proteomes" id="UP000310314"/>
    </source>
</evidence>
<dbReference type="Pfam" id="PF07995">
    <property type="entry name" value="GSDH"/>
    <property type="match status" value="1"/>
</dbReference>
<dbReference type="Proteomes" id="UP000310314">
    <property type="component" value="Unassembled WGS sequence"/>
</dbReference>
<evidence type="ECO:0000259" key="1">
    <source>
        <dbReference type="Pfam" id="PF07995"/>
    </source>
</evidence>
<dbReference type="EMBL" id="VATY01000001">
    <property type="protein sequence ID" value="TMM58792.1"/>
    <property type="molecule type" value="Genomic_DNA"/>
</dbReference>
<keyword evidence="3" id="KW-1185">Reference proteome</keyword>
<dbReference type="AlphaFoldDB" id="A0A5S3PX34"/>
<gene>
    <name evidence="2" type="ORF">FEE95_05010</name>
</gene>
<evidence type="ECO:0000313" key="2">
    <source>
        <dbReference type="EMBL" id="TMM58792.1"/>
    </source>
</evidence>
<dbReference type="SUPFAM" id="SSF50952">
    <property type="entry name" value="Soluble quinoprotein glucose dehydrogenase"/>
    <property type="match status" value="1"/>
</dbReference>
<organism evidence="2 3">
    <name type="scientific">Maribacter algarum</name>
    <name type="common">ex Zhang et al. 2020</name>
    <dbReference type="NCBI Taxonomy" id="2578118"/>
    <lineage>
        <taxon>Bacteria</taxon>
        <taxon>Pseudomonadati</taxon>
        <taxon>Bacteroidota</taxon>
        <taxon>Flavobacteriia</taxon>
        <taxon>Flavobacteriales</taxon>
        <taxon>Flavobacteriaceae</taxon>
        <taxon>Maribacter</taxon>
    </lineage>
</organism>
<proteinExistence type="predicted"/>
<feature type="domain" description="Glucose/Sorbosone dehydrogenase" evidence="1">
    <location>
        <begin position="37"/>
        <end position="396"/>
    </location>
</feature>
<reference evidence="2 3" key="1">
    <citation type="submission" date="2019-05" db="EMBL/GenBank/DDBJ databases">
        <authorList>
            <person name="Zhang J.-Y."/>
            <person name="Feg X."/>
            <person name="Du Z.-J."/>
        </authorList>
    </citation>
    <scope>NUCLEOTIDE SEQUENCE [LARGE SCALE GENOMIC DNA]</scope>
    <source>
        <strain evidence="2 3">RZ26</strain>
    </source>
</reference>
<dbReference type="PANTHER" id="PTHR19328">
    <property type="entry name" value="HEDGEHOG-INTERACTING PROTEIN"/>
    <property type="match status" value="1"/>
</dbReference>
<protein>
    <submittedName>
        <fullName evidence="2">PQQ-dependent sugar dehydrogenase</fullName>
    </submittedName>
</protein>
<dbReference type="InterPro" id="IPR011041">
    <property type="entry name" value="Quinoprot_gluc/sorb_DH_b-prop"/>
</dbReference>
<dbReference type="InterPro" id="IPR012938">
    <property type="entry name" value="Glc/Sorbosone_DH"/>
</dbReference>
<accession>A0A5S3PX34</accession>
<dbReference type="PANTHER" id="PTHR19328:SF75">
    <property type="entry name" value="ALDOSE SUGAR DEHYDROGENASE YLII"/>
    <property type="match status" value="1"/>
</dbReference>
<sequence length="403" mass="44972">MKKILLALLVLSACKSEVKVEAPSYPNPAKEIIIDGLARPWSMAFLSETEVLLSEKDGDLLRIDLNTKQKHKIKGFPLDKTDSLTYRKADYTKGTFPGGLEDGAKVTYNAGILEVLPDPDFKTNQQLYISYTAKGEGGATTKVIRAQLQNDSLVNVKQLLLALPYSHGLFHFGGGMTFGTDGKLYITVGERLFNEDYQPEVPIAQDLSDRRGKIYRLNTDGSIPEDNPNFGPDAIPGLYASGIRAAQGITVEPQTGNIWFSEHGTNQGDEINLLKKGANYGWPVITTGTYRGNKFVPKKVDGVDYTDPVWFWKHTVAPTGLTFYTGDEFPDWKNNLIVPGLSRGSLWRIRIEGDTVKSMEELFLDDRERSRKAVMSPEGKLYILTEDLNDRTNGKIIRIQPQY</sequence>
<name>A0A5S3PX34_9FLAO</name>
<comment type="caution">
    <text evidence="2">The sequence shown here is derived from an EMBL/GenBank/DDBJ whole genome shotgun (WGS) entry which is preliminary data.</text>
</comment>
<dbReference type="RefSeq" id="WP_138656725.1">
    <property type="nucleotide sequence ID" value="NZ_VATY01000001.1"/>
</dbReference>
<dbReference type="InterPro" id="IPR011042">
    <property type="entry name" value="6-blade_b-propeller_TolB-like"/>
</dbReference>
<dbReference type="Gene3D" id="2.120.10.30">
    <property type="entry name" value="TolB, C-terminal domain"/>
    <property type="match status" value="1"/>
</dbReference>
<dbReference type="OrthoDB" id="9770043at2"/>